<feature type="transmembrane region" description="Helical" evidence="1">
    <location>
        <begin position="195"/>
        <end position="213"/>
    </location>
</feature>
<feature type="transmembrane region" description="Helical" evidence="1">
    <location>
        <begin position="162"/>
        <end position="183"/>
    </location>
</feature>
<keyword evidence="1" id="KW-0812">Transmembrane</keyword>
<name>A0ABM1QBE9_CAMSA</name>
<gene>
    <name evidence="3" type="primary">LOC109125868</name>
</gene>
<feature type="transmembrane region" description="Helical" evidence="1">
    <location>
        <begin position="78"/>
        <end position="105"/>
    </location>
</feature>
<organism evidence="2 3">
    <name type="scientific">Camelina sativa</name>
    <name type="common">False flax</name>
    <name type="synonym">Myagrum sativum</name>
    <dbReference type="NCBI Taxonomy" id="90675"/>
    <lineage>
        <taxon>Eukaryota</taxon>
        <taxon>Viridiplantae</taxon>
        <taxon>Streptophyta</taxon>
        <taxon>Embryophyta</taxon>
        <taxon>Tracheophyta</taxon>
        <taxon>Spermatophyta</taxon>
        <taxon>Magnoliopsida</taxon>
        <taxon>eudicotyledons</taxon>
        <taxon>Gunneridae</taxon>
        <taxon>Pentapetalae</taxon>
        <taxon>rosids</taxon>
        <taxon>malvids</taxon>
        <taxon>Brassicales</taxon>
        <taxon>Brassicaceae</taxon>
        <taxon>Camelineae</taxon>
        <taxon>Camelina</taxon>
    </lineage>
</organism>
<evidence type="ECO:0000313" key="2">
    <source>
        <dbReference type="Proteomes" id="UP000694864"/>
    </source>
</evidence>
<keyword evidence="2" id="KW-1185">Reference proteome</keyword>
<proteinExistence type="predicted"/>
<dbReference type="RefSeq" id="XP_019084087.1">
    <property type="nucleotide sequence ID" value="XM_019228542.1"/>
</dbReference>
<evidence type="ECO:0000313" key="3">
    <source>
        <dbReference type="RefSeq" id="XP_019084087.1"/>
    </source>
</evidence>
<sequence length="262" mass="30044">MENPQGWIDWGFEDCDYIGSDLRSAVICRDALGFWSFLTNLVRQWICGESLSLLIEDYGLASLGSGNQWEVIVSLIDWILIVGFFRFLLSFFGFVLEAIQSFGYLWLRLRLILRFEMGNQRFKRLLMGIGTGFCLSYMLRVASQDLGIAYILGEDIHYLGILQIYLPYLVYLIRLICWWLCLYKDFMGIIELRHHFLGSLSFIFLSVLFSQIIECLRECSWVAMSRPPPQGQDLEVTGTIRKAQEGVKGGHGGAKPPKPNIV</sequence>
<protein>
    <submittedName>
        <fullName evidence="3">Uncharacterized protein LOC109125868</fullName>
    </submittedName>
</protein>
<accession>A0ABM1QBE9</accession>
<reference evidence="2" key="1">
    <citation type="journal article" date="2014" name="Nat. Commun.">
        <title>The emerging biofuel crop Camelina sativa retains a highly undifferentiated hexaploid genome structure.</title>
        <authorList>
            <person name="Kagale S."/>
            <person name="Koh C."/>
            <person name="Nixon J."/>
            <person name="Bollina V."/>
            <person name="Clarke W.E."/>
            <person name="Tuteja R."/>
            <person name="Spillane C."/>
            <person name="Robinson S.J."/>
            <person name="Links M.G."/>
            <person name="Clarke C."/>
            <person name="Higgins E.E."/>
            <person name="Huebert T."/>
            <person name="Sharpe A.G."/>
            <person name="Parkin I.A."/>
        </authorList>
    </citation>
    <scope>NUCLEOTIDE SEQUENCE [LARGE SCALE GENOMIC DNA]</scope>
    <source>
        <strain evidence="2">cv. DH55</strain>
    </source>
</reference>
<keyword evidence="1" id="KW-0472">Membrane</keyword>
<reference evidence="3" key="2">
    <citation type="submission" date="2025-08" db="UniProtKB">
        <authorList>
            <consortium name="RefSeq"/>
        </authorList>
    </citation>
    <scope>IDENTIFICATION</scope>
</reference>
<evidence type="ECO:0000256" key="1">
    <source>
        <dbReference type="SAM" id="Phobius"/>
    </source>
</evidence>
<feature type="transmembrane region" description="Helical" evidence="1">
    <location>
        <begin position="125"/>
        <end position="142"/>
    </location>
</feature>
<dbReference type="Proteomes" id="UP000694864">
    <property type="component" value="Chromosome 8"/>
</dbReference>
<keyword evidence="1" id="KW-1133">Transmembrane helix</keyword>
<dbReference type="GeneID" id="109125868"/>